<gene>
    <name evidence="2" type="ORF">PHYSODRAFT_506511</name>
</gene>
<dbReference type="Proteomes" id="UP000002640">
    <property type="component" value="Unassembled WGS sequence"/>
</dbReference>
<dbReference type="RefSeq" id="XP_009528770.1">
    <property type="nucleotide sequence ID" value="XM_009530475.1"/>
</dbReference>
<dbReference type="STRING" id="1094619.G4ZMG8"/>
<dbReference type="GO" id="GO:0006801">
    <property type="term" value="P:superoxide metabolic process"/>
    <property type="evidence" value="ECO:0007669"/>
    <property type="project" value="InterPro"/>
</dbReference>
<dbReference type="InterPro" id="IPR036423">
    <property type="entry name" value="SOD-like_Cu/Zn_dom_sf"/>
</dbReference>
<dbReference type="InParanoid" id="G4ZMG8"/>
<dbReference type="KEGG" id="psoj:PHYSODRAFT_506511"/>
<protein>
    <recommendedName>
        <fullName evidence="4">Secreted protein</fullName>
    </recommendedName>
</protein>
<name>G4ZMG8_PHYSP</name>
<sequence length="215" mass="23372">MTLQLVVFAVYCAVSAVVGHAAAQPAFVYRFDAATAAGVEGAILFKYAGDNSPVAAVSAALDFSRVSQSAIQAFDPRCVEPVTQYKWHIHVRWSSRHRSAAFAQCSARATGNHYDPLFACSPDSQHIDTPQCQARAAEYACNPRNYAKDPRSCEKGDLSGKFGNLVLNADQKAYGKWIDKHAPLPSENRPSWSIVLHAVCGNHTVRMTCAVETNV</sequence>
<dbReference type="GeneID" id="20658626"/>
<feature type="chain" id="PRO_5003472369" description="Secreted protein" evidence="1">
    <location>
        <begin position="24"/>
        <end position="215"/>
    </location>
</feature>
<feature type="signal peptide" evidence="1">
    <location>
        <begin position="1"/>
        <end position="23"/>
    </location>
</feature>
<keyword evidence="3" id="KW-1185">Reference proteome</keyword>
<dbReference type="GO" id="GO:0046872">
    <property type="term" value="F:metal ion binding"/>
    <property type="evidence" value="ECO:0007669"/>
    <property type="project" value="InterPro"/>
</dbReference>
<keyword evidence="1" id="KW-0732">Signal</keyword>
<dbReference type="OMA" id="RATGNHY"/>
<dbReference type="Gene3D" id="2.60.40.200">
    <property type="entry name" value="Superoxide dismutase, copper/zinc binding domain"/>
    <property type="match status" value="1"/>
</dbReference>
<dbReference type="EMBL" id="JH159155">
    <property type="protein sequence ID" value="EGZ15021.1"/>
    <property type="molecule type" value="Genomic_DNA"/>
</dbReference>
<dbReference type="SUPFAM" id="SSF49329">
    <property type="entry name" value="Cu,Zn superoxide dismutase-like"/>
    <property type="match status" value="1"/>
</dbReference>
<evidence type="ECO:0008006" key="4">
    <source>
        <dbReference type="Google" id="ProtNLM"/>
    </source>
</evidence>
<dbReference type="SMR" id="G4ZMG8"/>
<evidence type="ECO:0000313" key="2">
    <source>
        <dbReference type="EMBL" id="EGZ15021.1"/>
    </source>
</evidence>
<proteinExistence type="predicted"/>
<organism evidence="2 3">
    <name type="scientific">Phytophthora sojae (strain P6497)</name>
    <name type="common">Soybean stem and root rot agent</name>
    <name type="synonym">Phytophthora megasperma f. sp. glycines</name>
    <dbReference type="NCBI Taxonomy" id="1094619"/>
    <lineage>
        <taxon>Eukaryota</taxon>
        <taxon>Sar</taxon>
        <taxon>Stramenopiles</taxon>
        <taxon>Oomycota</taxon>
        <taxon>Peronosporomycetes</taxon>
        <taxon>Peronosporales</taxon>
        <taxon>Peronosporaceae</taxon>
        <taxon>Phytophthora</taxon>
    </lineage>
</organism>
<dbReference type="AlphaFoldDB" id="G4ZMG8"/>
<evidence type="ECO:0000256" key="1">
    <source>
        <dbReference type="SAM" id="SignalP"/>
    </source>
</evidence>
<reference evidence="2 3" key="1">
    <citation type="journal article" date="2006" name="Science">
        <title>Phytophthora genome sequences uncover evolutionary origins and mechanisms of pathogenesis.</title>
        <authorList>
            <person name="Tyler B.M."/>
            <person name="Tripathy S."/>
            <person name="Zhang X."/>
            <person name="Dehal P."/>
            <person name="Jiang R.H."/>
            <person name="Aerts A."/>
            <person name="Arredondo F.D."/>
            <person name="Baxter L."/>
            <person name="Bensasson D."/>
            <person name="Beynon J.L."/>
            <person name="Chapman J."/>
            <person name="Damasceno C.M."/>
            <person name="Dorrance A.E."/>
            <person name="Dou D."/>
            <person name="Dickerman A.W."/>
            <person name="Dubchak I.L."/>
            <person name="Garbelotto M."/>
            <person name="Gijzen M."/>
            <person name="Gordon S.G."/>
            <person name="Govers F."/>
            <person name="Grunwald N.J."/>
            <person name="Huang W."/>
            <person name="Ivors K.L."/>
            <person name="Jones R.W."/>
            <person name="Kamoun S."/>
            <person name="Krampis K."/>
            <person name="Lamour K.H."/>
            <person name="Lee M.K."/>
            <person name="McDonald W.H."/>
            <person name="Medina M."/>
            <person name="Meijer H.J."/>
            <person name="Nordberg E.K."/>
            <person name="Maclean D.J."/>
            <person name="Ospina-Giraldo M.D."/>
            <person name="Morris P.F."/>
            <person name="Phuntumart V."/>
            <person name="Putnam N.H."/>
            <person name="Rash S."/>
            <person name="Rose J.K."/>
            <person name="Sakihama Y."/>
            <person name="Salamov A.A."/>
            <person name="Savidor A."/>
            <person name="Scheuring C.F."/>
            <person name="Smith B.M."/>
            <person name="Sobral B.W."/>
            <person name="Terry A."/>
            <person name="Torto-Alalibo T.A."/>
            <person name="Win J."/>
            <person name="Xu Z."/>
            <person name="Zhang H."/>
            <person name="Grigoriev I.V."/>
            <person name="Rokhsar D.S."/>
            <person name="Boore J.L."/>
        </authorList>
    </citation>
    <scope>NUCLEOTIDE SEQUENCE [LARGE SCALE GENOMIC DNA]</scope>
    <source>
        <strain evidence="2 3">P6497</strain>
    </source>
</reference>
<evidence type="ECO:0000313" key="3">
    <source>
        <dbReference type="Proteomes" id="UP000002640"/>
    </source>
</evidence>
<accession>G4ZMG8</accession>